<feature type="chain" id="PRO_5040428381" evidence="1">
    <location>
        <begin position="38"/>
        <end position="306"/>
    </location>
</feature>
<dbReference type="CDD" id="cd22744">
    <property type="entry name" value="OTU"/>
    <property type="match status" value="1"/>
</dbReference>
<proteinExistence type="predicted"/>
<name>A0A9N8HFX2_9STRA</name>
<evidence type="ECO:0000313" key="4">
    <source>
        <dbReference type="Proteomes" id="UP001153069"/>
    </source>
</evidence>
<dbReference type="EMBL" id="CAICTM010000597">
    <property type="protein sequence ID" value="CAB9513548.1"/>
    <property type="molecule type" value="Genomic_DNA"/>
</dbReference>
<dbReference type="InterPro" id="IPR003323">
    <property type="entry name" value="OTU_dom"/>
</dbReference>
<keyword evidence="1" id="KW-0732">Signal</keyword>
<dbReference type="OrthoDB" id="409956at2759"/>
<accession>A0A9N8HFX2</accession>
<dbReference type="PROSITE" id="PS51257">
    <property type="entry name" value="PROKAR_LIPOPROTEIN"/>
    <property type="match status" value="1"/>
</dbReference>
<protein>
    <submittedName>
        <fullName evidence="3">OTU-like cysteine protease</fullName>
    </submittedName>
</protein>
<organism evidence="3 4">
    <name type="scientific">Seminavis robusta</name>
    <dbReference type="NCBI Taxonomy" id="568900"/>
    <lineage>
        <taxon>Eukaryota</taxon>
        <taxon>Sar</taxon>
        <taxon>Stramenopiles</taxon>
        <taxon>Ochrophyta</taxon>
        <taxon>Bacillariophyta</taxon>
        <taxon>Bacillariophyceae</taxon>
        <taxon>Bacillariophycidae</taxon>
        <taxon>Naviculales</taxon>
        <taxon>Naviculaceae</taxon>
        <taxon>Seminavis</taxon>
    </lineage>
</organism>
<keyword evidence="3" id="KW-0378">Hydrolase</keyword>
<dbReference type="GO" id="GO:0008233">
    <property type="term" value="F:peptidase activity"/>
    <property type="evidence" value="ECO:0007669"/>
    <property type="project" value="UniProtKB-KW"/>
</dbReference>
<dbReference type="Proteomes" id="UP001153069">
    <property type="component" value="Unassembled WGS sequence"/>
</dbReference>
<keyword evidence="4" id="KW-1185">Reference proteome</keyword>
<keyword evidence="3" id="KW-0645">Protease</keyword>
<dbReference type="PROSITE" id="PS50802">
    <property type="entry name" value="OTU"/>
    <property type="match status" value="1"/>
</dbReference>
<evidence type="ECO:0000256" key="1">
    <source>
        <dbReference type="SAM" id="SignalP"/>
    </source>
</evidence>
<dbReference type="Gene3D" id="3.90.70.80">
    <property type="match status" value="1"/>
</dbReference>
<gene>
    <name evidence="3" type="ORF">SEMRO_598_G173090.1</name>
</gene>
<dbReference type="GO" id="GO:0006508">
    <property type="term" value="P:proteolysis"/>
    <property type="evidence" value="ECO:0007669"/>
    <property type="project" value="UniProtKB-KW"/>
</dbReference>
<sequence length="306" mass="33096">MTRPTTSHNHTVWRSAWRRHSILLFVLVSCLSDESNGLSSPQPSPRRTTPAEALSFEQFQFEANGVCIQPTYFLEELDNDNSAEGEAKLTRTFTMRNVPGTGDCMFQAVVLASLTSMGLGGNDVLLRAISRETRAVVAQILQSPDGNLNIDGNRIVPARDLLVSAARQEGLSPQDYLSKLQLEGREGGLYGGGPELTVLSNVLRRPISIYELKPGQSSLVLLSEEDNTSSCQVQCQGVFGDRFADPCETIPDSAVLSGLQPGAYSWHLHILVLDVASTGEKHACVLLPQDTPSTSSTTANGREVAP</sequence>
<reference evidence="3" key="1">
    <citation type="submission" date="2020-06" db="EMBL/GenBank/DDBJ databases">
        <authorList>
            <consortium name="Plant Systems Biology data submission"/>
        </authorList>
    </citation>
    <scope>NUCLEOTIDE SEQUENCE</scope>
    <source>
        <strain evidence="3">D6</strain>
    </source>
</reference>
<evidence type="ECO:0000259" key="2">
    <source>
        <dbReference type="PROSITE" id="PS50802"/>
    </source>
</evidence>
<dbReference type="AlphaFoldDB" id="A0A9N8HFX2"/>
<feature type="domain" description="OTU" evidence="2">
    <location>
        <begin position="93"/>
        <end position="289"/>
    </location>
</feature>
<comment type="caution">
    <text evidence="3">The sequence shown here is derived from an EMBL/GenBank/DDBJ whole genome shotgun (WGS) entry which is preliminary data.</text>
</comment>
<evidence type="ECO:0000313" key="3">
    <source>
        <dbReference type="EMBL" id="CAB9513548.1"/>
    </source>
</evidence>
<feature type="signal peptide" evidence="1">
    <location>
        <begin position="1"/>
        <end position="37"/>
    </location>
</feature>